<organism evidence="4 5">
    <name type="scientific">Pseudomaricurvus hydrocarbonicus</name>
    <dbReference type="NCBI Taxonomy" id="1470433"/>
    <lineage>
        <taxon>Bacteria</taxon>
        <taxon>Pseudomonadati</taxon>
        <taxon>Pseudomonadota</taxon>
        <taxon>Gammaproteobacteria</taxon>
        <taxon>Cellvibrionales</taxon>
        <taxon>Cellvibrionaceae</taxon>
        <taxon>Pseudomaricurvus</taxon>
    </lineage>
</organism>
<evidence type="ECO:0000256" key="2">
    <source>
        <dbReference type="SAM" id="SignalP"/>
    </source>
</evidence>
<dbReference type="EMBL" id="JAAONZ010000003">
    <property type="protein sequence ID" value="NHO64983.1"/>
    <property type="molecule type" value="Genomic_DNA"/>
</dbReference>
<evidence type="ECO:0000313" key="4">
    <source>
        <dbReference type="EMBL" id="NHO64983.1"/>
    </source>
</evidence>
<feature type="compositionally biased region" description="Polar residues" evidence="1">
    <location>
        <begin position="1472"/>
        <end position="1481"/>
    </location>
</feature>
<feature type="chain" id="PRO_5039087314" evidence="2">
    <location>
        <begin position="40"/>
        <end position="1519"/>
    </location>
</feature>
<feature type="region of interest" description="Disordered" evidence="1">
    <location>
        <begin position="1436"/>
        <end position="1485"/>
    </location>
</feature>
<keyword evidence="5" id="KW-1185">Reference proteome</keyword>
<feature type="compositionally biased region" description="Polar residues" evidence="1">
    <location>
        <begin position="1451"/>
        <end position="1464"/>
    </location>
</feature>
<feature type="domain" description="CobN/magnesium chelatase" evidence="3">
    <location>
        <begin position="191"/>
        <end position="534"/>
    </location>
</feature>
<feature type="domain" description="CobN/magnesium chelatase" evidence="3">
    <location>
        <begin position="630"/>
        <end position="880"/>
    </location>
</feature>
<evidence type="ECO:0000313" key="5">
    <source>
        <dbReference type="Proteomes" id="UP000787472"/>
    </source>
</evidence>
<protein>
    <submittedName>
        <fullName evidence="4">Cobaltochelatase subunit CobN</fullName>
    </submittedName>
</protein>
<dbReference type="PANTHER" id="PTHR44119">
    <property type="entry name" value="MAGNESIUM-CHELATASE SUBUNIT CHLH, CHLOROPLASTIC"/>
    <property type="match status" value="1"/>
</dbReference>
<keyword evidence="2" id="KW-0732">Signal</keyword>
<dbReference type="RefSeq" id="WP_167182881.1">
    <property type="nucleotide sequence ID" value="NZ_JAAONZ010000003.1"/>
</dbReference>
<dbReference type="Proteomes" id="UP000787472">
    <property type="component" value="Unassembled WGS sequence"/>
</dbReference>
<dbReference type="InterPro" id="IPR003672">
    <property type="entry name" value="CobN/Mg_chltase"/>
</dbReference>
<gene>
    <name evidence="4" type="ORF">G8770_05440</name>
</gene>
<comment type="caution">
    <text evidence="4">The sequence shown here is derived from an EMBL/GenBank/DDBJ whole genome shotgun (WGS) entry which is preliminary data.</text>
</comment>
<dbReference type="CDD" id="cd10150">
    <property type="entry name" value="CobN_like"/>
    <property type="match status" value="1"/>
</dbReference>
<evidence type="ECO:0000259" key="3">
    <source>
        <dbReference type="Pfam" id="PF02514"/>
    </source>
</evidence>
<feature type="domain" description="CobN/magnesium chelatase" evidence="3">
    <location>
        <begin position="884"/>
        <end position="1360"/>
    </location>
</feature>
<proteinExistence type="predicted"/>
<reference evidence="4" key="1">
    <citation type="submission" date="2020-03" db="EMBL/GenBank/DDBJ databases">
        <authorList>
            <person name="Guo F."/>
        </authorList>
    </citation>
    <scope>NUCLEOTIDE SEQUENCE</scope>
    <source>
        <strain evidence="4">JCM 30134</strain>
    </source>
</reference>
<evidence type="ECO:0000256" key="1">
    <source>
        <dbReference type="SAM" id="MobiDB-lite"/>
    </source>
</evidence>
<dbReference type="PANTHER" id="PTHR44119:SF4">
    <property type="entry name" value="AEROBIC COBALTOCHELATASE SUBUNIT COBN"/>
    <property type="match status" value="1"/>
</dbReference>
<sequence length="1519" mass="167285">MAFVSLGLSFQRQRGCRCWLKPWVLWLLLFTFAATSAQAATVLGVVSPRNSADVLTGAHAFLKAYPQHRLLLRTTDQFSELTEAERQSLLSRAEMVFAGGVFGDAATLLLGYLDNSSRKQGALIPNFIAVHSDRRLVNASRLKVQPLLHGADLDALMQDPPLEPGVDLMAWSRELLDTHPAYREWLLAKVFWADRNGTNIDGLFRHLLVLTGASLKVPEPQLRAPLRIFLGQQRLAVRGNTLRLEPQHLDAQKRWVVILDYEHGDRPGERELAQALCQQVEKNNHTCVRVLAKWGEASVQAAAVLARYREHIGVVVSLQNFVIGGGEGREAVTESLTALNVPVLKAIRLTDTTAEEWRLSEEGLRWDSVHYRIAMPELQGVAQPLVVAAVTPPSLDAATGLRVTLSRLIESQVSLLDQRLERWLALQEKSNAEKKVAIIYYNHPPGRHNIGADNLNVPASLLHMLKQMQAAGYNTGELPPTELALLDLLQEKGVNLPEDRQALQAMSGKVQTLSPDQYRAWFADLPLSLQQEMVAGPLGYLHDVLQRAVQLEDKTVARQLLGRVVKDLRHAIEGADHPARERVIRLLQQLEESYTANVDASAPHTTDVDWGVAAELVQAISDSGIEGLRGWGAAPGNVMVHDQQLLIPGIQFGNVFVGPQPPRGWELNEELLHANLSFPPPHQYMAFYLWLRKGFGADALVHLGRHSTYEFLPRHRVGLSDEDYSQVLLGDLPSVYPYIVDGVGEGIQAKRRGLAVMIDHLTPPLDSTELYDQLLELRHLVESFEAAPEAAGAMRQRAIVAIKAKVDQLKLRDELLASMSGELAVRGITEFDQVDDELLVHEVGHYLTQLQEDFMPLGLHVFGRDWSDEAITTMLTSMQKGAKAADVESDWKARLTASPAAEMQGLLKGLRGEYIAPGKGNDPIRTPEALPTGRNFYALDGSLIPSRLGHQVGVELAETARQKARQTPPSTVHAEGADADAIVLWASDVVRDEGAMIAFGFDMLGVKPVWSSRGIVKDLERLDVSQMLENGQPRSRHDTVFTTSGLFRDLYGAHLVLLEKAVLMALDASSGLIRENYPALTYALNSALAPLGNQQQPGHEALAINQVAARWVQDARDALKQGLPATTAGPQAAYRVFGDAPGTYGAGVNRLVERSGSWEERSELAAVYLHRMGHAYGLNLQGEPLQDLFKQRLATVNQTYLGRSSNLYGLLDNNDAFDYLGGLSLAVETVKGTAPENFILFHPDANHLSMEPLEVALLSELRGQFLNPQWLTPLMAEGYAGARTMGSEFLEYLWGWQVTNPGIVKSWVWDEVKAVYVDDKLDIGLDEFLEQNHNVHVKANMLAIMLVAAHKGFWDADADTLQQLAEKFTQLLLDHGLPGSGHTAPNHPLYDFIQPYVDAEKYQQLQQLLAATRVEAARVRAPSVVAEITLADSAPLTQSESPARASKTPAADSNSKPATPSTAELQPKPETTPDTQPASEQTEAESELPSFYVIALLLLLLLTAGWWRGSRAPQPVTGS</sequence>
<accession>A0A9E5JQT3</accession>
<name>A0A9E5JQT3_9GAMM</name>
<feature type="signal peptide" evidence="2">
    <location>
        <begin position="1"/>
        <end position="39"/>
    </location>
</feature>
<dbReference type="Pfam" id="PF02514">
    <property type="entry name" value="CobN-Mg_chel"/>
    <property type="match status" value="3"/>
</dbReference>